<dbReference type="CDD" id="cd00082">
    <property type="entry name" value="HisKA"/>
    <property type="match status" value="1"/>
</dbReference>
<evidence type="ECO:0000256" key="1">
    <source>
        <dbReference type="ARBA" id="ARBA00000085"/>
    </source>
</evidence>
<comment type="subunit">
    <text evidence="9">At low DSF concentrations, interacts with RpfF.</text>
</comment>
<organism evidence="16 17">
    <name type="scientific">Magnetofaba australis IT-1</name>
    <dbReference type="NCBI Taxonomy" id="1434232"/>
    <lineage>
        <taxon>Bacteria</taxon>
        <taxon>Pseudomonadati</taxon>
        <taxon>Pseudomonadota</taxon>
        <taxon>Magnetococcia</taxon>
        <taxon>Magnetococcales</taxon>
        <taxon>Magnetococcaceae</taxon>
        <taxon>Magnetofaba</taxon>
    </lineage>
</organism>
<dbReference type="InterPro" id="IPR001789">
    <property type="entry name" value="Sig_transdc_resp-reg_receiver"/>
</dbReference>
<dbReference type="PROSITE" id="PS50110">
    <property type="entry name" value="RESPONSE_REGULATORY"/>
    <property type="match status" value="1"/>
</dbReference>
<dbReference type="CDD" id="cd00130">
    <property type="entry name" value="PAS"/>
    <property type="match status" value="1"/>
</dbReference>
<evidence type="ECO:0000259" key="13">
    <source>
        <dbReference type="PROSITE" id="PS50110"/>
    </source>
</evidence>
<dbReference type="EC" id="2.7.13.3" evidence="2"/>
<evidence type="ECO:0000256" key="7">
    <source>
        <dbReference type="ARBA" id="ARBA00022840"/>
    </source>
</evidence>
<keyword evidence="8" id="KW-0902">Two-component regulatory system</keyword>
<dbReference type="Pfam" id="PF02518">
    <property type="entry name" value="HATPase_c"/>
    <property type="match status" value="1"/>
</dbReference>
<reference evidence="16 17" key="1">
    <citation type="journal article" date="2016" name="BMC Genomics">
        <title>Combined genomic and structural analyses of a cultured magnetotactic bacterium reveals its niche adaptation to a dynamic environment.</title>
        <authorList>
            <person name="Araujo A.C."/>
            <person name="Morillo V."/>
            <person name="Cypriano J."/>
            <person name="Teixeira L.C."/>
            <person name="Leao P."/>
            <person name="Lyra S."/>
            <person name="Almeida L.G."/>
            <person name="Bazylinski D.A."/>
            <person name="Vasconcellos A.T."/>
            <person name="Abreu F."/>
            <person name="Lins U."/>
        </authorList>
    </citation>
    <scope>NUCLEOTIDE SEQUENCE [LARGE SCALE GENOMIC DNA]</scope>
    <source>
        <strain evidence="16 17">IT-1</strain>
    </source>
</reference>
<feature type="domain" description="PAS" evidence="14">
    <location>
        <begin position="66"/>
        <end position="136"/>
    </location>
</feature>
<evidence type="ECO:0000256" key="3">
    <source>
        <dbReference type="ARBA" id="ARBA00022553"/>
    </source>
</evidence>
<dbReference type="InterPro" id="IPR000700">
    <property type="entry name" value="PAS-assoc_C"/>
</dbReference>
<dbReference type="InterPro" id="IPR003594">
    <property type="entry name" value="HATPase_dom"/>
</dbReference>
<evidence type="ECO:0000259" key="15">
    <source>
        <dbReference type="PROSITE" id="PS50113"/>
    </source>
</evidence>
<dbReference type="PANTHER" id="PTHR45339">
    <property type="entry name" value="HYBRID SIGNAL TRANSDUCTION HISTIDINE KINASE J"/>
    <property type="match status" value="1"/>
</dbReference>
<dbReference type="SUPFAM" id="SSF47384">
    <property type="entry name" value="Homodimeric domain of signal transducing histidine kinase"/>
    <property type="match status" value="1"/>
</dbReference>
<keyword evidence="17" id="KW-1185">Reference proteome</keyword>
<keyword evidence="6 16" id="KW-0418">Kinase</keyword>
<dbReference type="PRINTS" id="PR00344">
    <property type="entry name" value="BCTRLSENSOR"/>
</dbReference>
<feature type="domain" description="PAC" evidence="15">
    <location>
        <begin position="139"/>
        <end position="191"/>
    </location>
</feature>
<dbReference type="NCBIfam" id="TIGR00229">
    <property type="entry name" value="sensory_box"/>
    <property type="match status" value="1"/>
</dbReference>
<dbReference type="SMART" id="SM00091">
    <property type="entry name" value="PAS"/>
    <property type="match status" value="1"/>
</dbReference>
<feature type="domain" description="Response regulatory" evidence="13">
    <location>
        <begin position="468"/>
        <end position="587"/>
    </location>
</feature>
<protein>
    <recommendedName>
        <fullName evidence="10">Sensory/regulatory protein RpfC</fullName>
        <ecNumber evidence="2">2.7.13.3</ecNumber>
    </recommendedName>
</protein>
<dbReference type="Proteomes" id="UP000194003">
    <property type="component" value="Unassembled WGS sequence"/>
</dbReference>
<evidence type="ECO:0000256" key="2">
    <source>
        <dbReference type="ARBA" id="ARBA00012438"/>
    </source>
</evidence>
<comment type="catalytic activity">
    <reaction evidence="1">
        <text>ATP + protein L-histidine = ADP + protein N-phospho-L-histidine.</text>
        <dbReference type="EC" id="2.7.13.3"/>
    </reaction>
</comment>
<evidence type="ECO:0000259" key="12">
    <source>
        <dbReference type="PROSITE" id="PS50109"/>
    </source>
</evidence>
<dbReference type="SUPFAM" id="SSF55874">
    <property type="entry name" value="ATPase domain of HSP90 chaperone/DNA topoisomerase II/histidine kinase"/>
    <property type="match status" value="1"/>
</dbReference>
<evidence type="ECO:0000259" key="14">
    <source>
        <dbReference type="PROSITE" id="PS50112"/>
    </source>
</evidence>
<proteinExistence type="predicted"/>
<dbReference type="Gene3D" id="3.30.565.10">
    <property type="entry name" value="Histidine kinase-like ATPase, C-terminal domain"/>
    <property type="match status" value="1"/>
</dbReference>
<dbReference type="SUPFAM" id="SSF55785">
    <property type="entry name" value="PYP-like sensor domain (PAS domain)"/>
    <property type="match status" value="1"/>
</dbReference>
<dbReference type="InterPro" id="IPR005467">
    <property type="entry name" value="His_kinase_dom"/>
</dbReference>
<dbReference type="CDD" id="cd16922">
    <property type="entry name" value="HATPase_EvgS-ArcB-TorS-like"/>
    <property type="match status" value="1"/>
</dbReference>
<dbReference type="Gene3D" id="3.30.450.20">
    <property type="entry name" value="PAS domain"/>
    <property type="match status" value="1"/>
</dbReference>
<dbReference type="FunFam" id="3.30.565.10:FF:000010">
    <property type="entry name" value="Sensor histidine kinase RcsC"/>
    <property type="match status" value="1"/>
</dbReference>
<evidence type="ECO:0000313" key="17">
    <source>
        <dbReference type="Proteomes" id="UP000194003"/>
    </source>
</evidence>
<evidence type="ECO:0000256" key="10">
    <source>
        <dbReference type="ARBA" id="ARBA00068150"/>
    </source>
</evidence>
<gene>
    <name evidence="16" type="ORF">MAIT1_01552</name>
</gene>
<dbReference type="InterPro" id="IPR036097">
    <property type="entry name" value="HisK_dim/P_sf"/>
</dbReference>
<evidence type="ECO:0000256" key="9">
    <source>
        <dbReference type="ARBA" id="ARBA00064003"/>
    </source>
</evidence>
<evidence type="ECO:0000256" key="11">
    <source>
        <dbReference type="PROSITE-ProRule" id="PRU00169"/>
    </source>
</evidence>
<dbReference type="SMART" id="SM00388">
    <property type="entry name" value="HisKA"/>
    <property type="match status" value="1"/>
</dbReference>
<sequence>MLVGGVLLGSGLTAGLFALGDVARYAGSASLALLLVGGALSLLDWRLHTRHVLQRAHRQRAHARQSRNLLKTLIETIPAPIFYKDAEGRYLGCNQAFSEYIGLREMDLVGKSVFDIAPQELAITYHQADQELLAAGESQKYEAQVRYANGQKRNVVFHKGVWRSADDKPEGMVGLFLDITELKQTEAALAKARDNAEKASQAKSEFLAVMSHEIRTPLNAMLGMTEVLSESELNDEQRKRLDLLHRAGESMMRLINDILDLSKVEAGRLKLELRPFDLEKMLRAEIGLIADLAQEKGLSVTLRLDKNAPKRVLGDTHKLRQVLSNLLGNAVKFTDQGEITVSAAQVDGAAGEANLIRFEVRDTGIGVQEEHQQEIFAPFAQEDESITRRYGGSGLGLSICRSLVEMMGGELAMQSGGTNGGSVFTFTVPLPKAVMELAVEASAAEARREQIVTATPTQQPQADAQPARLLLVEDAEDNISLMRAYLGKQPVELIIARNGQEGVDAFREQPVDLVLMDIQMPVKDGFTATREIRELEAEQGLAPTPVIAVTAHAFPEDIERCVDAGCDAHIPKPVRKKELLELIGRYANGGGNG</sequence>
<keyword evidence="3 11" id="KW-0597">Phosphoprotein</keyword>
<dbReference type="SMART" id="SM00448">
    <property type="entry name" value="REC"/>
    <property type="match status" value="1"/>
</dbReference>
<dbReference type="InterPro" id="IPR004358">
    <property type="entry name" value="Sig_transdc_His_kin-like_C"/>
</dbReference>
<dbReference type="STRING" id="1434232.MAIT1_01552"/>
<dbReference type="InterPro" id="IPR011006">
    <property type="entry name" value="CheY-like_superfamily"/>
</dbReference>
<feature type="domain" description="Histidine kinase" evidence="12">
    <location>
        <begin position="209"/>
        <end position="432"/>
    </location>
</feature>
<dbReference type="InterPro" id="IPR000014">
    <property type="entry name" value="PAS"/>
</dbReference>
<dbReference type="Gene3D" id="3.40.50.2300">
    <property type="match status" value="1"/>
</dbReference>
<dbReference type="InterPro" id="IPR035965">
    <property type="entry name" value="PAS-like_dom_sf"/>
</dbReference>
<evidence type="ECO:0000256" key="5">
    <source>
        <dbReference type="ARBA" id="ARBA00022741"/>
    </source>
</evidence>
<dbReference type="FunFam" id="1.10.287.130:FF:000002">
    <property type="entry name" value="Two-component osmosensing histidine kinase"/>
    <property type="match status" value="1"/>
</dbReference>
<dbReference type="InterPro" id="IPR036890">
    <property type="entry name" value="HATPase_C_sf"/>
</dbReference>
<evidence type="ECO:0000313" key="16">
    <source>
        <dbReference type="EMBL" id="OSM01556.1"/>
    </source>
</evidence>
<keyword evidence="5" id="KW-0547">Nucleotide-binding</keyword>
<dbReference type="GO" id="GO:0000155">
    <property type="term" value="F:phosphorelay sensor kinase activity"/>
    <property type="evidence" value="ECO:0007669"/>
    <property type="project" value="InterPro"/>
</dbReference>
<dbReference type="PROSITE" id="PS50112">
    <property type="entry name" value="PAS"/>
    <property type="match status" value="1"/>
</dbReference>
<name>A0A1Y2K1R9_9PROT</name>
<accession>A0A1Y2K1R9</accession>
<dbReference type="Pfam" id="PF00512">
    <property type="entry name" value="HisKA"/>
    <property type="match status" value="1"/>
</dbReference>
<dbReference type="PROSITE" id="PS50109">
    <property type="entry name" value="HIS_KIN"/>
    <property type="match status" value="1"/>
</dbReference>
<evidence type="ECO:0000256" key="4">
    <source>
        <dbReference type="ARBA" id="ARBA00022679"/>
    </source>
</evidence>
<dbReference type="EMBL" id="LVJN01000020">
    <property type="protein sequence ID" value="OSM01556.1"/>
    <property type="molecule type" value="Genomic_DNA"/>
</dbReference>
<dbReference type="InterPro" id="IPR003661">
    <property type="entry name" value="HisK_dim/P_dom"/>
</dbReference>
<dbReference type="SUPFAM" id="SSF52172">
    <property type="entry name" value="CheY-like"/>
    <property type="match status" value="1"/>
</dbReference>
<dbReference type="Gene3D" id="1.10.287.130">
    <property type="match status" value="1"/>
</dbReference>
<dbReference type="InterPro" id="IPR013656">
    <property type="entry name" value="PAS_4"/>
</dbReference>
<feature type="modified residue" description="4-aspartylphosphate" evidence="11">
    <location>
        <position position="517"/>
    </location>
</feature>
<keyword evidence="7" id="KW-0067">ATP-binding</keyword>
<dbReference type="PANTHER" id="PTHR45339:SF1">
    <property type="entry name" value="HYBRID SIGNAL TRANSDUCTION HISTIDINE KINASE J"/>
    <property type="match status" value="1"/>
</dbReference>
<dbReference type="GO" id="GO:0005524">
    <property type="term" value="F:ATP binding"/>
    <property type="evidence" value="ECO:0007669"/>
    <property type="project" value="UniProtKB-KW"/>
</dbReference>
<dbReference type="Pfam" id="PF00072">
    <property type="entry name" value="Response_reg"/>
    <property type="match status" value="1"/>
</dbReference>
<comment type="caution">
    <text evidence="16">The sequence shown here is derived from an EMBL/GenBank/DDBJ whole genome shotgun (WGS) entry which is preliminary data.</text>
</comment>
<dbReference type="SMART" id="SM00387">
    <property type="entry name" value="HATPase_c"/>
    <property type="match status" value="1"/>
</dbReference>
<evidence type="ECO:0000256" key="8">
    <source>
        <dbReference type="ARBA" id="ARBA00023012"/>
    </source>
</evidence>
<dbReference type="CDD" id="cd17546">
    <property type="entry name" value="REC_hyHK_CKI1_RcsC-like"/>
    <property type="match status" value="1"/>
</dbReference>
<evidence type="ECO:0000256" key="6">
    <source>
        <dbReference type="ARBA" id="ARBA00022777"/>
    </source>
</evidence>
<keyword evidence="4" id="KW-0808">Transferase</keyword>
<dbReference type="Pfam" id="PF08448">
    <property type="entry name" value="PAS_4"/>
    <property type="match status" value="1"/>
</dbReference>
<dbReference type="AlphaFoldDB" id="A0A1Y2K1R9"/>
<dbReference type="PROSITE" id="PS50113">
    <property type="entry name" value="PAC"/>
    <property type="match status" value="1"/>
</dbReference>